<gene>
    <name evidence="1" type="ORF">ACFQ1E_05985</name>
</gene>
<dbReference type="Proteomes" id="UP001596977">
    <property type="component" value="Unassembled WGS sequence"/>
</dbReference>
<dbReference type="InterPro" id="IPR044053">
    <property type="entry name" value="AsaB-like"/>
</dbReference>
<dbReference type="PANTHER" id="PTHR34598:SF3">
    <property type="entry name" value="OXIDOREDUCTASE AN1597"/>
    <property type="match status" value="1"/>
</dbReference>
<comment type="caution">
    <text evidence="1">The sequence shown here is derived from an EMBL/GenBank/DDBJ whole genome shotgun (WGS) entry which is preliminary data.</text>
</comment>
<dbReference type="RefSeq" id="WP_264943316.1">
    <property type="nucleotide sequence ID" value="NZ_JAPDRA010000002.1"/>
</dbReference>
<sequence length="264" mass="28828">MEAAINYVARTGERMRYFANDHSRDTVVVAAAPMAIADARDGGTTLDRQGFVLVRHVSAVTDFADAAAVAATHPDEIAGLLRRLTGADHVRVTGNGALRFAERSDLSGALDNSRPARFAHVDISDATAVQFSGRSAPEGRRIRRVAHYNVWRAISPPPQDVPLALCDARSVAPEDLIAADAIFDRPGHPDWSFEGLVVAHNPAHRWHWFSDLDRDQAVVFKTWDSDPAAAHCVPHVAFDNPDCPADAPPRASIEMRAIAYWLED</sequence>
<protein>
    <submittedName>
        <fullName evidence="1">CmcJ/NvfI family oxidoreductase</fullName>
    </submittedName>
</protein>
<organism evidence="1 2">
    <name type="scientific">Sphingomonas canadensis</name>
    <dbReference type="NCBI Taxonomy" id="1219257"/>
    <lineage>
        <taxon>Bacteria</taxon>
        <taxon>Pseudomonadati</taxon>
        <taxon>Pseudomonadota</taxon>
        <taxon>Alphaproteobacteria</taxon>
        <taxon>Sphingomonadales</taxon>
        <taxon>Sphingomonadaceae</taxon>
        <taxon>Sphingomonas</taxon>
    </lineage>
</organism>
<dbReference type="NCBIfam" id="NF041278">
    <property type="entry name" value="CmcJ_NvfI_EfuI"/>
    <property type="match status" value="1"/>
</dbReference>
<dbReference type="EMBL" id="JBHTJG010000002">
    <property type="protein sequence ID" value="MFD0945882.1"/>
    <property type="molecule type" value="Genomic_DNA"/>
</dbReference>
<dbReference type="PANTHER" id="PTHR34598">
    <property type="entry name" value="BLL6449 PROTEIN"/>
    <property type="match status" value="1"/>
</dbReference>
<proteinExistence type="predicted"/>
<accession>A0ABW3H3Y7</accession>
<evidence type="ECO:0000313" key="2">
    <source>
        <dbReference type="Proteomes" id="UP001596977"/>
    </source>
</evidence>
<name>A0ABW3H3Y7_9SPHN</name>
<evidence type="ECO:0000313" key="1">
    <source>
        <dbReference type="EMBL" id="MFD0945882.1"/>
    </source>
</evidence>
<keyword evidence="2" id="KW-1185">Reference proteome</keyword>
<reference evidence="2" key="1">
    <citation type="journal article" date="2019" name="Int. J. Syst. Evol. Microbiol.">
        <title>The Global Catalogue of Microorganisms (GCM) 10K type strain sequencing project: providing services to taxonomists for standard genome sequencing and annotation.</title>
        <authorList>
            <consortium name="The Broad Institute Genomics Platform"/>
            <consortium name="The Broad Institute Genome Sequencing Center for Infectious Disease"/>
            <person name="Wu L."/>
            <person name="Ma J."/>
        </authorList>
    </citation>
    <scope>NUCLEOTIDE SEQUENCE [LARGE SCALE GENOMIC DNA]</scope>
    <source>
        <strain evidence="2">CCUG 62982</strain>
    </source>
</reference>